<organism evidence="2">
    <name type="scientific">Caldicellulosiruptor owensensis</name>
    <dbReference type="NCBI Taxonomy" id="55205"/>
    <lineage>
        <taxon>Bacteria</taxon>
        <taxon>Bacillati</taxon>
        <taxon>Bacillota</taxon>
        <taxon>Bacillota incertae sedis</taxon>
        <taxon>Caldicellulosiruptorales</taxon>
        <taxon>Caldicellulosiruptoraceae</taxon>
        <taxon>Caldicellulosiruptor</taxon>
    </lineage>
</organism>
<dbReference type="GO" id="GO:0006935">
    <property type="term" value="P:chemotaxis"/>
    <property type="evidence" value="ECO:0007669"/>
    <property type="project" value="InterPro"/>
</dbReference>
<proteinExistence type="predicted"/>
<dbReference type="CDD" id="cd00732">
    <property type="entry name" value="CheW"/>
    <property type="match status" value="1"/>
</dbReference>
<protein>
    <submittedName>
        <fullName evidence="2">Chemotaxis protein CheW</fullName>
    </submittedName>
</protein>
<dbReference type="Gene3D" id="2.30.30.40">
    <property type="entry name" value="SH3 Domains"/>
    <property type="match status" value="1"/>
</dbReference>
<dbReference type="PANTHER" id="PTHR22617:SF23">
    <property type="entry name" value="CHEMOTAXIS PROTEIN CHEW"/>
    <property type="match status" value="1"/>
</dbReference>
<dbReference type="Pfam" id="PF01584">
    <property type="entry name" value="CheW"/>
    <property type="match status" value="1"/>
</dbReference>
<dbReference type="AlphaFoldDB" id="A0A7C5V4L4"/>
<accession>A0A7C5V4L4</accession>
<dbReference type="GO" id="GO:0005829">
    <property type="term" value="C:cytosol"/>
    <property type="evidence" value="ECO:0007669"/>
    <property type="project" value="TreeGrafter"/>
</dbReference>
<name>A0A7C5V4L4_9FIRM</name>
<evidence type="ECO:0000259" key="1">
    <source>
        <dbReference type="PROSITE" id="PS50851"/>
    </source>
</evidence>
<dbReference type="Gene3D" id="2.40.50.180">
    <property type="entry name" value="CheA-289, Domain 4"/>
    <property type="match status" value="1"/>
</dbReference>
<comment type="caution">
    <text evidence="2">The sequence shown here is derived from an EMBL/GenBank/DDBJ whole genome shotgun (WGS) entry which is preliminary data.</text>
</comment>
<dbReference type="PROSITE" id="PS50851">
    <property type="entry name" value="CHEW"/>
    <property type="match status" value="1"/>
</dbReference>
<dbReference type="InterPro" id="IPR039315">
    <property type="entry name" value="CheW"/>
</dbReference>
<dbReference type="PANTHER" id="PTHR22617">
    <property type="entry name" value="CHEMOTAXIS SENSOR HISTIDINE KINASE-RELATED"/>
    <property type="match status" value="1"/>
</dbReference>
<feature type="domain" description="CheW-like" evidence="1">
    <location>
        <begin position="27"/>
        <end position="167"/>
    </location>
</feature>
<dbReference type="SMART" id="SM00260">
    <property type="entry name" value="CheW"/>
    <property type="match status" value="1"/>
</dbReference>
<reference evidence="2" key="1">
    <citation type="journal article" date="2020" name="mSystems">
        <title>Genome- and Community-Level Interaction Insights into Carbon Utilization and Element Cycling Functions of Hydrothermarchaeota in Hydrothermal Sediment.</title>
        <authorList>
            <person name="Zhou Z."/>
            <person name="Liu Y."/>
            <person name="Xu W."/>
            <person name="Pan J."/>
            <person name="Luo Z.H."/>
            <person name="Li M."/>
        </authorList>
    </citation>
    <scope>NUCLEOTIDE SEQUENCE [LARGE SCALE GENOMIC DNA]</scope>
    <source>
        <strain evidence="2">SpSt-102</strain>
    </source>
</reference>
<dbReference type="GO" id="GO:0007165">
    <property type="term" value="P:signal transduction"/>
    <property type="evidence" value="ECO:0007669"/>
    <property type="project" value="InterPro"/>
</dbReference>
<gene>
    <name evidence="2" type="ORF">ENL71_01710</name>
</gene>
<dbReference type="EMBL" id="DRUZ01000024">
    <property type="protein sequence ID" value="HHS01245.1"/>
    <property type="molecule type" value="Genomic_DNA"/>
</dbReference>
<dbReference type="SUPFAM" id="SSF50341">
    <property type="entry name" value="CheW-like"/>
    <property type="match status" value="1"/>
</dbReference>
<sequence length="183" mass="20701">MIDEERKKLLKADIPEDFEEEDELTDEKQLVIFKLGNEEYGVDIMQVKEIIKMTNITKIPQVPSFVEGIISLRGEILPIIDMRKKFGLPAGEKTRQTRILVINLDNVTIGGIVDEVTEVLRLPNDAITPPPPVIRGINTEYLQGVGQINGRIIILLDMSKILTSNEVIQIEELKEELLNSDLQ</sequence>
<dbReference type="InterPro" id="IPR002545">
    <property type="entry name" value="CheW-lke_dom"/>
</dbReference>
<dbReference type="InterPro" id="IPR036061">
    <property type="entry name" value="CheW-like_dom_sf"/>
</dbReference>
<evidence type="ECO:0000313" key="2">
    <source>
        <dbReference type="EMBL" id="HHS01245.1"/>
    </source>
</evidence>